<dbReference type="Proteomes" id="UP001345963">
    <property type="component" value="Unassembled WGS sequence"/>
</dbReference>
<keyword evidence="3" id="KW-1185">Reference proteome</keyword>
<sequence length="102" mass="11313">MLAIPPQTFFPPSPLPPVLSPIHSPVDIASQGESMVDESPSPPVLRREPQSSPLRIHPDFIDEFQILDVWSATPVPPSPEYPDYSEDGVLSLCVYDEDIDFL</sequence>
<name>A0ABU7AA37_9TELE</name>
<accession>A0ABU7AA37</accession>
<comment type="caution">
    <text evidence="2">The sequence shown here is derived from an EMBL/GenBank/DDBJ whole genome shotgun (WGS) entry which is preliminary data.</text>
</comment>
<evidence type="ECO:0000313" key="2">
    <source>
        <dbReference type="EMBL" id="MED6234459.1"/>
    </source>
</evidence>
<reference evidence="2 3" key="1">
    <citation type="submission" date="2021-07" db="EMBL/GenBank/DDBJ databases">
        <authorList>
            <person name="Palmer J.M."/>
        </authorList>
    </citation>
    <scope>NUCLEOTIDE SEQUENCE [LARGE SCALE GENOMIC DNA]</scope>
    <source>
        <strain evidence="2 3">AT_MEX2019</strain>
        <tissue evidence="2">Muscle</tissue>
    </source>
</reference>
<protein>
    <submittedName>
        <fullName evidence="2">Uncharacterized protein</fullName>
    </submittedName>
</protein>
<dbReference type="EMBL" id="JAHUTI010008239">
    <property type="protein sequence ID" value="MED6234459.1"/>
    <property type="molecule type" value="Genomic_DNA"/>
</dbReference>
<feature type="region of interest" description="Disordered" evidence="1">
    <location>
        <begin position="25"/>
        <end position="52"/>
    </location>
</feature>
<gene>
    <name evidence="2" type="ORF">ATANTOWER_030552</name>
</gene>
<evidence type="ECO:0000256" key="1">
    <source>
        <dbReference type="SAM" id="MobiDB-lite"/>
    </source>
</evidence>
<organism evidence="2 3">
    <name type="scientific">Ataeniobius toweri</name>
    <dbReference type="NCBI Taxonomy" id="208326"/>
    <lineage>
        <taxon>Eukaryota</taxon>
        <taxon>Metazoa</taxon>
        <taxon>Chordata</taxon>
        <taxon>Craniata</taxon>
        <taxon>Vertebrata</taxon>
        <taxon>Euteleostomi</taxon>
        <taxon>Actinopterygii</taxon>
        <taxon>Neopterygii</taxon>
        <taxon>Teleostei</taxon>
        <taxon>Neoteleostei</taxon>
        <taxon>Acanthomorphata</taxon>
        <taxon>Ovalentaria</taxon>
        <taxon>Atherinomorphae</taxon>
        <taxon>Cyprinodontiformes</taxon>
        <taxon>Goodeidae</taxon>
        <taxon>Ataeniobius</taxon>
    </lineage>
</organism>
<evidence type="ECO:0000313" key="3">
    <source>
        <dbReference type="Proteomes" id="UP001345963"/>
    </source>
</evidence>
<proteinExistence type="predicted"/>